<sequence>MRLLKESSPPSFFTPNSTVDDSCAIPLFSLRLVLTSHSSASTPFCPFRFRIERLLIWAVYPGDGVVVSLPCTTWIVPRNVLKERPGRDLTR</sequence>
<reference evidence="1 3" key="2">
    <citation type="journal article" date="2014" name="BMC Genomics">
        <title>An improved genome release (version Mt4.0) for the model legume Medicago truncatula.</title>
        <authorList>
            <person name="Tang H."/>
            <person name="Krishnakumar V."/>
            <person name="Bidwell S."/>
            <person name="Rosen B."/>
            <person name="Chan A."/>
            <person name="Zhou S."/>
            <person name="Gentzbittel L."/>
            <person name="Childs K.L."/>
            <person name="Yandell M."/>
            <person name="Gundlach H."/>
            <person name="Mayer K.F."/>
            <person name="Schwartz D.C."/>
            <person name="Town C.D."/>
        </authorList>
    </citation>
    <scope>GENOME REANNOTATION</scope>
    <source>
        <strain evidence="1">A17</strain>
        <strain evidence="2 3">cv. Jemalong A17</strain>
    </source>
</reference>
<accession>A0A072U2A8</accession>
<evidence type="ECO:0000313" key="2">
    <source>
        <dbReference type="EnsemblPlants" id="KEH23333"/>
    </source>
</evidence>
<keyword evidence="3" id="KW-1185">Reference proteome</keyword>
<organism evidence="1 3">
    <name type="scientific">Medicago truncatula</name>
    <name type="common">Barrel medic</name>
    <name type="synonym">Medicago tribuloides</name>
    <dbReference type="NCBI Taxonomy" id="3880"/>
    <lineage>
        <taxon>Eukaryota</taxon>
        <taxon>Viridiplantae</taxon>
        <taxon>Streptophyta</taxon>
        <taxon>Embryophyta</taxon>
        <taxon>Tracheophyta</taxon>
        <taxon>Spermatophyta</taxon>
        <taxon>Magnoliopsida</taxon>
        <taxon>eudicotyledons</taxon>
        <taxon>Gunneridae</taxon>
        <taxon>Pentapetalae</taxon>
        <taxon>rosids</taxon>
        <taxon>fabids</taxon>
        <taxon>Fabales</taxon>
        <taxon>Fabaceae</taxon>
        <taxon>Papilionoideae</taxon>
        <taxon>50 kb inversion clade</taxon>
        <taxon>NPAAA clade</taxon>
        <taxon>Hologalegina</taxon>
        <taxon>IRL clade</taxon>
        <taxon>Trifolieae</taxon>
        <taxon>Medicago</taxon>
    </lineage>
</organism>
<dbReference type="AlphaFoldDB" id="A0A072U2A8"/>
<name>A0A072U2A8_MEDTR</name>
<protein>
    <submittedName>
        <fullName evidence="1 2">Uncharacterized protein</fullName>
    </submittedName>
</protein>
<reference evidence="2" key="3">
    <citation type="submission" date="2015-04" db="UniProtKB">
        <authorList>
            <consortium name="EnsemblPlants"/>
        </authorList>
    </citation>
    <scope>IDENTIFICATION</scope>
    <source>
        <strain evidence="2">cv. Jemalong A17</strain>
    </source>
</reference>
<dbReference type="EMBL" id="CM001223">
    <property type="protein sequence ID" value="KEH23333.1"/>
    <property type="molecule type" value="Genomic_DNA"/>
</dbReference>
<dbReference type="EnsemblPlants" id="KEH23333">
    <property type="protein sequence ID" value="KEH23333"/>
    <property type="gene ID" value="MTR_7g075545"/>
</dbReference>
<evidence type="ECO:0000313" key="1">
    <source>
        <dbReference type="EMBL" id="KEH23333.1"/>
    </source>
</evidence>
<dbReference type="Proteomes" id="UP000002051">
    <property type="component" value="Unassembled WGS sequence"/>
</dbReference>
<evidence type="ECO:0000313" key="3">
    <source>
        <dbReference type="Proteomes" id="UP000002051"/>
    </source>
</evidence>
<proteinExistence type="predicted"/>
<dbReference type="HOGENOM" id="CLU_2430466_0_0_1"/>
<reference evidence="1 3" key="1">
    <citation type="journal article" date="2011" name="Nature">
        <title>The Medicago genome provides insight into the evolution of rhizobial symbioses.</title>
        <authorList>
            <person name="Young N.D."/>
            <person name="Debelle F."/>
            <person name="Oldroyd G.E."/>
            <person name="Geurts R."/>
            <person name="Cannon S.B."/>
            <person name="Udvardi M.K."/>
            <person name="Benedito V.A."/>
            <person name="Mayer K.F."/>
            <person name="Gouzy J."/>
            <person name="Schoof H."/>
            <person name="Van de Peer Y."/>
            <person name="Proost S."/>
            <person name="Cook D.R."/>
            <person name="Meyers B.C."/>
            <person name="Spannagl M."/>
            <person name="Cheung F."/>
            <person name="De Mita S."/>
            <person name="Krishnakumar V."/>
            <person name="Gundlach H."/>
            <person name="Zhou S."/>
            <person name="Mudge J."/>
            <person name="Bharti A.K."/>
            <person name="Murray J.D."/>
            <person name="Naoumkina M.A."/>
            <person name="Rosen B."/>
            <person name="Silverstein K.A."/>
            <person name="Tang H."/>
            <person name="Rombauts S."/>
            <person name="Zhao P.X."/>
            <person name="Zhou P."/>
            <person name="Barbe V."/>
            <person name="Bardou P."/>
            <person name="Bechner M."/>
            <person name="Bellec A."/>
            <person name="Berger A."/>
            <person name="Berges H."/>
            <person name="Bidwell S."/>
            <person name="Bisseling T."/>
            <person name="Choisne N."/>
            <person name="Couloux A."/>
            <person name="Denny R."/>
            <person name="Deshpande S."/>
            <person name="Dai X."/>
            <person name="Doyle J.J."/>
            <person name="Dudez A.M."/>
            <person name="Farmer A.D."/>
            <person name="Fouteau S."/>
            <person name="Franken C."/>
            <person name="Gibelin C."/>
            <person name="Gish J."/>
            <person name="Goldstein S."/>
            <person name="Gonzalez A.J."/>
            <person name="Green P.J."/>
            <person name="Hallab A."/>
            <person name="Hartog M."/>
            <person name="Hua A."/>
            <person name="Humphray S.J."/>
            <person name="Jeong D.H."/>
            <person name="Jing Y."/>
            <person name="Jocker A."/>
            <person name="Kenton S.M."/>
            <person name="Kim D.J."/>
            <person name="Klee K."/>
            <person name="Lai H."/>
            <person name="Lang C."/>
            <person name="Lin S."/>
            <person name="Macmil S.L."/>
            <person name="Magdelenat G."/>
            <person name="Matthews L."/>
            <person name="McCorrison J."/>
            <person name="Monaghan E.L."/>
            <person name="Mun J.H."/>
            <person name="Najar F.Z."/>
            <person name="Nicholson C."/>
            <person name="Noirot C."/>
            <person name="O'Bleness M."/>
            <person name="Paule C.R."/>
            <person name="Poulain J."/>
            <person name="Prion F."/>
            <person name="Qin B."/>
            <person name="Qu C."/>
            <person name="Retzel E.F."/>
            <person name="Riddle C."/>
            <person name="Sallet E."/>
            <person name="Samain S."/>
            <person name="Samson N."/>
            <person name="Sanders I."/>
            <person name="Saurat O."/>
            <person name="Scarpelli C."/>
            <person name="Schiex T."/>
            <person name="Segurens B."/>
            <person name="Severin A.J."/>
            <person name="Sherrier D.J."/>
            <person name="Shi R."/>
            <person name="Sims S."/>
            <person name="Singer S.R."/>
            <person name="Sinharoy S."/>
            <person name="Sterck L."/>
            <person name="Viollet A."/>
            <person name="Wang B.B."/>
            <person name="Wang K."/>
            <person name="Wang M."/>
            <person name="Wang X."/>
            <person name="Warfsmann J."/>
            <person name="Weissenbach J."/>
            <person name="White D.D."/>
            <person name="White J.D."/>
            <person name="Wiley G.B."/>
            <person name="Wincker P."/>
            <person name="Xing Y."/>
            <person name="Yang L."/>
            <person name="Yao Z."/>
            <person name="Ying F."/>
            <person name="Zhai J."/>
            <person name="Zhou L."/>
            <person name="Zuber A."/>
            <person name="Denarie J."/>
            <person name="Dixon R.A."/>
            <person name="May G.D."/>
            <person name="Schwartz D.C."/>
            <person name="Rogers J."/>
            <person name="Quetier F."/>
            <person name="Town C.D."/>
            <person name="Roe B.A."/>
        </authorList>
    </citation>
    <scope>NUCLEOTIDE SEQUENCE [LARGE SCALE GENOMIC DNA]</scope>
    <source>
        <strain evidence="1">A17</strain>
        <strain evidence="2 3">cv. Jemalong A17</strain>
    </source>
</reference>
<gene>
    <name evidence="1" type="ordered locus">MTR_7g075545</name>
</gene>